<dbReference type="Proteomes" id="UP000257002">
    <property type="component" value="Unassembled WGS sequence"/>
</dbReference>
<evidence type="ECO:0000313" key="2">
    <source>
        <dbReference type="EMBL" id="REJ52441.1"/>
    </source>
</evidence>
<dbReference type="EMBL" id="QQWD01000010">
    <property type="protein sequence ID" value="REJ52441.1"/>
    <property type="molecule type" value="Genomic_DNA"/>
</dbReference>
<keyword evidence="1" id="KW-1133">Transmembrane helix</keyword>
<keyword evidence="1" id="KW-0812">Transmembrane</keyword>
<organism evidence="2 3">
    <name type="scientific">Microcystis wesenbergii TW10</name>
    <dbReference type="NCBI Taxonomy" id="2060474"/>
    <lineage>
        <taxon>Bacteria</taxon>
        <taxon>Bacillati</taxon>
        <taxon>Cyanobacteriota</taxon>
        <taxon>Cyanophyceae</taxon>
        <taxon>Oscillatoriophycideae</taxon>
        <taxon>Chroococcales</taxon>
        <taxon>Microcystaceae</taxon>
        <taxon>Microcystis</taxon>
    </lineage>
</organism>
<comment type="caution">
    <text evidence="2">The sequence shown here is derived from an EMBL/GenBank/DDBJ whole genome shotgun (WGS) entry which is preliminary data.</text>
</comment>
<sequence length="176" mass="19418">MLQNLTVYLEGVVTIMCLKPIKNFAYGISIIAILSTSLLSLYARAEVCENYNSTLVTNIRRNPVRIGQIYLSNNSSHILTIRLYHPDAPSTFFTWKLGVNKSGVLPHQGQPITIGGDWGIQAISEENNFSSCIVPVQDAGYFIEGKGGLSTSGGMRGGNNTWEVLTEDIFQGYRLR</sequence>
<proteinExistence type="predicted"/>
<evidence type="ECO:0000313" key="3">
    <source>
        <dbReference type="Proteomes" id="UP000257002"/>
    </source>
</evidence>
<gene>
    <name evidence="2" type="ORF">DWQ51_10735</name>
</gene>
<name>A0A3E0LY47_9CHRO</name>
<dbReference type="AlphaFoldDB" id="A0A3E0LY47"/>
<reference evidence="2 3" key="1">
    <citation type="submission" date="2017-10" db="EMBL/GenBank/DDBJ databases">
        <title>A large-scale comparative metagenomic study reveals the eutrophication-driven functional interactions in six Microcystis-epibionts communities.</title>
        <authorList>
            <person name="Li Q."/>
            <person name="Lin F."/>
        </authorList>
    </citation>
    <scope>NUCLEOTIDE SEQUENCE [LARGE SCALE GENOMIC DNA]</scope>
    <source>
        <strain evidence="2">TW10</strain>
    </source>
</reference>
<feature type="transmembrane region" description="Helical" evidence="1">
    <location>
        <begin position="24"/>
        <end position="43"/>
    </location>
</feature>
<protein>
    <submittedName>
        <fullName evidence="2">Uncharacterized protein</fullName>
    </submittedName>
</protein>
<keyword evidence="1" id="KW-0472">Membrane</keyword>
<evidence type="ECO:0000256" key="1">
    <source>
        <dbReference type="SAM" id="Phobius"/>
    </source>
</evidence>
<accession>A0A3E0LY47</accession>